<dbReference type="Gene3D" id="3.10.10.10">
    <property type="entry name" value="HIV Type 1 Reverse Transcriptase, subunit A, domain 1"/>
    <property type="match status" value="1"/>
</dbReference>
<keyword evidence="6" id="KW-0378">Hydrolase</keyword>
<dbReference type="PROSITE" id="PS50994">
    <property type="entry name" value="INTEGRASE"/>
    <property type="match status" value="1"/>
</dbReference>
<evidence type="ECO:0000256" key="4">
    <source>
        <dbReference type="ARBA" id="ARBA00022722"/>
    </source>
</evidence>
<keyword evidence="4" id="KW-0540">Nuclease</keyword>
<dbReference type="Gene3D" id="3.30.70.270">
    <property type="match status" value="2"/>
</dbReference>
<dbReference type="SUPFAM" id="SSF56672">
    <property type="entry name" value="DNA/RNA polymerases"/>
    <property type="match status" value="1"/>
</dbReference>
<dbReference type="InterPro" id="IPR043502">
    <property type="entry name" value="DNA/RNA_pol_sf"/>
</dbReference>
<proteinExistence type="predicted"/>
<keyword evidence="7" id="KW-0695">RNA-directed DNA polymerase</keyword>
<evidence type="ECO:0000256" key="5">
    <source>
        <dbReference type="ARBA" id="ARBA00022759"/>
    </source>
</evidence>
<dbReference type="FunFam" id="3.10.10.10:FF:000007">
    <property type="entry name" value="Retrovirus-related Pol polyprotein from transposon 17.6-like Protein"/>
    <property type="match status" value="1"/>
</dbReference>
<dbReference type="InterPro" id="IPR012337">
    <property type="entry name" value="RNaseH-like_sf"/>
</dbReference>
<reference evidence="10" key="1">
    <citation type="journal article" date="2007" name="PLoS ONE">
        <title>The first genome sequence of an elite grapevine cultivar (Pinot noir Vitis vinifera L.): coping with a highly heterozygous genome.</title>
        <authorList>
            <person name="Velasco R."/>
            <person name="Zharkikh A."/>
            <person name="Troggio M."/>
            <person name="Cartwright D.A."/>
            <person name="Cestaro A."/>
            <person name="Pruss D."/>
            <person name="Pindo M."/>
            <person name="FitzGerald L.M."/>
            <person name="Vezzulli S."/>
            <person name="Reid J."/>
            <person name="Malacarne G."/>
            <person name="Iliev D."/>
            <person name="Coppola G."/>
            <person name="Wardell B."/>
            <person name="Micheletti D."/>
            <person name="Macalma T."/>
            <person name="Facci M."/>
            <person name="Mitchell J.T."/>
            <person name="Perazzolli M."/>
            <person name="Eldredge G."/>
            <person name="Gatto P."/>
            <person name="Oyzerski R."/>
            <person name="Moretto M."/>
            <person name="Gutin N."/>
            <person name="Stefanini M."/>
            <person name="Chen Y."/>
            <person name="Segala C."/>
            <person name="Davenport C."/>
            <person name="Dematte L."/>
            <person name="Mraz A."/>
            <person name="Battilana J."/>
            <person name="Stormo K."/>
            <person name="Costa F."/>
            <person name="Tao Q."/>
            <person name="Si-Ammour A."/>
            <person name="Harkins T."/>
            <person name="Lackey A."/>
            <person name="Perbost C."/>
            <person name="Taillon B."/>
            <person name="Stella A."/>
            <person name="Solovyev V."/>
            <person name="Fawcett J.A."/>
            <person name="Sterck L."/>
            <person name="Vandepoele K."/>
            <person name="Grando S.M."/>
            <person name="Toppo S."/>
            <person name="Moser C."/>
            <person name="Lanchbury J."/>
            <person name="Bogden R."/>
            <person name="Skolnick M."/>
            <person name="Sgaramella V."/>
            <person name="Bhatnagar S.K."/>
            <person name="Fontana P."/>
            <person name="Gutin A."/>
            <person name="Van de Peer Y."/>
            <person name="Salamini F."/>
            <person name="Viola R."/>
        </authorList>
    </citation>
    <scope>NUCLEOTIDE SEQUENCE</scope>
</reference>
<keyword evidence="5" id="KW-0255">Endonuclease</keyword>
<name>A5C427_VITVI</name>
<dbReference type="Gene3D" id="3.30.420.10">
    <property type="entry name" value="Ribonuclease H-like superfamily/Ribonuclease H"/>
    <property type="match status" value="2"/>
</dbReference>
<dbReference type="InterPro" id="IPR036397">
    <property type="entry name" value="RNaseH_sf"/>
</dbReference>
<dbReference type="SUPFAM" id="SSF53098">
    <property type="entry name" value="Ribonuclease H-like"/>
    <property type="match status" value="2"/>
</dbReference>
<feature type="domain" description="RNase H type-1" evidence="8">
    <location>
        <begin position="428"/>
        <end position="557"/>
    </location>
</feature>
<dbReference type="Pfam" id="PF17921">
    <property type="entry name" value="Integrase_H2C2"/>
    <property type="match status" value="1"/>
</dbReference>
<evidence type="ECO:0000259" key="9">
    <source>
        <dbReference type="PROSITE" id="PS50994"/>
    </source>
</evidence>
<dbReference type="InterPro" id="IPR041588">
    <property type="entry name" value="Integrase_H2C2"/>
</dbReference>
<dbReference type="InterPro" id="IPR002156">
    <property type="entry name" value="RNaseH_domain"/>
</dbReference>
<dbReference type="AlphaFoldDB" id="A5C427"/>
<evidence type="ECO:0000256" key="3">
    <source>
        <dbReference type="ARBA" id="ARBA00022695"/>
    </source>
</evidence>
<dbReference type="Gene3D" id="1.10.340.70">
    <property type="match status" value="1"/>
</dbReference>
<evidence type="ECO:0000256" key="2">
    <source>
        <dbReference type="ARBA" id="ARBA00022679"/>
    </source>
</evidence>
<dbReference type="GO" id="GO:0004523">
    <property type="term" value="F:RNA-DNA hybrid ribonuclease activity"/>
    <property type="evidence" value="ECO:0007669"/>
    <property type="project" value="InterPro"/>
</dbReference>
<organism evidence="10">
    <name type="scientific">Vitis vinifera</name>
    <name type="common">Grape</name>
    <dbReference type="NCBI Taxonomy" id="29760"/>
    <lineage>
        <taxon>Eukaryota</taxon>
        <taxon>Viridiplantae</taxon>
        <taxon>Streptophyta</taxon>
        <taxon>Embryophyta</taxon>
        <taxon>Tracheophyta</taxon>
        <taxon>Spermatophyta</taxon>
        <taxon>Magnoliopsida</taxon>
        <taxon>eudicotyledons</taxon>
        <taxon>Gunneridae</taxon>
        <taxon>Pentapetalae</taxon>
        <taxon>rosids</taxon>
        <taxon>Vitales</taxon>
        <taxon>Vitaceae</taxon>
        <taxon>Viteae</taxon>
        <taxon>Vitis</taxon>
    </lineage>
</organism>
<keyword evidence="1" id="KW-0645">Protease</keyword>
<evidence type="ECO:0000256" key="7">
    <source>
        <dbReference type="ARBA" id="ARBA00022918"/>
    </source>
</evidence>
<dbReference type="PANTHER" id="PTHR48475:SF2">
    <property type="entry name" value="RIBONUCLEASE H"/>
    <property type="match status" value="1"/>
</dbReference>
<dbReference type="CDD" id="cd01647">
    <property type="entry name" value="RT_LTR"/>
    <property type="match status" value="1"/>
</dbReference>
<dbReference type="Pfam" id="PF13456">
    <property type="entry name" value="RVT_3"/>
    <property type="match status" value="1"/>
</dbReference>
<evidence type="ECO:0000256" key="6">
    <source>
        <dbReference type="ARBA" id="ARBA00022801"/>
    </source>
</evidence>
<dbReference type="PANTHER" id="PTHR48475">
    <property type="entry name" value="RIBONUCLEASE H"/>
    <property type="match status" value="1"/>
</dbReference>
<keyword evidence="3" id="KW-0548">Nucleotidyltransferase</keyword>
<sequence>MKGIHPSITSHRLNVLPTARPIRQKVRRFHPDRQKIIQYEIDKLLEAGFIRKVDYPDWLANVVVVPKKEGKWWVCVDYTNLNNACPKDSFPLPRIDQILDSTVGQGMLSFLDAFSGYHQIPISPVDEEKTAFITPHGLYCYKVMSFGLKNAGATYQRLMTKIFKPLVGRTVEVYIDDIMVKSKTREEHVFHLQEVFHLLRKYDMKLNPSKCAFGVSAGKLLGFMVSQRGIEVSPDQVKAVMETPSPRSKKELQRLTGKLVALGHFIACFTNELRPFFLAIRKAGANGWMDSCQSAFEKIKHCLHGNQKLYMYLVVSKWAISDVLFRCPSPKEQKPIYYVSRALANVETSVTQKLRPYFQAHPVVMLTDQPLRNILHKPDLTGRMLQWAIELSEYGIEFQPKLSMKCQVMVDFVQEYSRRPIQRKEPSEKKWWTLRVDGASRSSGSGVGLLLQSPTGEHLEQAIRLGFPASNNEAEYEVILSGLDLALALSVSKLRVYSDSQLVVRHVQKEYEAKDARMTRYLTKVRDILQRFTEWTIKKIKQTENGRADALAGITASLPIKEVILLPIHASQADGQEWTEDIIRYLRTGTLPEEPKQAHKIRVQAARFTLIGGHLYKRSLTGPYLRCLNHSEALYVLAELHEGVCGNHSGGRSLAHRAYSQGYYWPMMKKDATVYVKKCDKCQRHAPIPHVPSETLNPISGPWPFAQWGMDIKKFMFVATNYFSKWVEVEAYASIKDKDITNIAFQNFCSKLNIRNSYSTPRYPQSNGQAEATNKTLITALKKRLEQAKGKWVEELPGVLWAYRTTPGCPTGNTPFALAYGMDAIIPTEIGLPTIQTELGRQDDANAELGRNLDWVDEVIETASIRMADYQQRASAHYNRKARPKSFKNGTLVLRKVFGNTAEIEAGKFQANWEDPYIVSQTSKSGACHLQKLDETPLFRPWNVSNLKQYYQ</sequence>
<dbReference type="InterPro" id="IPR001584">
    <property type="entry name" value="Integrase_cat-core"/>
</dbReference>
<gene>
    <name evidence="10" type="ORF">VITISV_027414</name>
</gene>
<evidence type="ECO:0000313" key="10">
    <source>
        <dbReference type="EMBL" id="CAN79654.1"/>
    </source>
</evidence>
<dbReference type="GO" id="GO:0008233">
    <property type="term" value="F:peptidase activity"/>
    <property type="evidence" value="ECO:0007669"/>
    <property type="project" value="UniProtKB-KW"/>
</dbReference>
<evidence type="ECO:0000259" key="8">
    <source>
        <dbReference type="PROSITE" id="PS50879"/>
    </source>
</evidence>
<dbReference type="InterPro" id="IPR043128">
    <property type="entry name" value="Rev_trsase/Diguanyl_cyclase"/>
</dbReference>
<protein>
    <submittedName>
        <fullName evidence="10">Uncharacterized protein</fullName>
    </submittedName>
</protein>
<dbReference type="GO" id="GO:0015074">
    <property type="term" value="P:DNA integration"/>
    <property type="evidence" value="ECO:0007669"/>
    <property type="project" value="InterPro"/>
</dbReference>
<dbReference type="CDD" id="cd09279">
    <property type="entry name" value="RNase_HI_like"/>
    <property type="match status" value="1"/>
</dbReference>
<dbReference type="Pfam" id="PF00078">
    <property type="entry name" value="RVT_1"/>
    <property type="match status" value="1"/>
</dbReference>
<dbReference type="GO" id="GO:0003964">
    <property type="term" value="F:RNA-directed DNA polymerase activity"/>
    <property type="evidence" value="ECO:0007669"/>
    <property type="project" value="UniProtKB-KW"/>
</dbReference>
<dbReference type="PROSITE" id="PS50879">
    <property type="entry name" value="RNASE_H_1"/>
    <property type="match status" value="1"/>
</dbReference>
<dbReference type="GO" id="GO:0003676">
    <property type="term" value="F:nucleic acid binding"/>
    <property type="evidence" value="ECO:0007669"/>
    <property type="project" value="InterPro"/>
</dbReference>
<dbReference type="InterPro" id="IPR000477">
    <property type="entry name" value="RT_dom"/>
</dbReference>
<keyword evidence="2" id="KW-0808">Transferase</keyword>
<accession>A5C427</accession>
<evidence type="ECO:0000256" key="1">
    <source>
        <dbReference type="ARBA" id="ARBA00022670"/>
    </source>
</evidence>
<dbReference type="GO" id="GO:0006508">
    <property type="term" value="P:proteolysis"/>
    <property type="evidence" value="ECO:0007669"/>
    <property type="project" value="UniProtKB-KW"/>
</dbReference>
<feature type="domain" description="Integrase catalytic" evidence="9">
    <location>
        <begin position="731"/>
        <end position="823"/>
    </location>
</feature>
<dbReference type="EMBL" id="AM481527">
    <property type="protein sequence ID" value="CAN79654.1"/>
    <property type="molecule type" value="Genomic_DNA"/>
</dbReference>